<name>A0A0V1ERW7_TRIPS</name>
<dbReference type="EMBL" id="JYDS01000023">
    <property type="protein sequence ID" value="KRZ31623.1"/>
    <property type="molecule type" value="Genomic_DNA"/>
</dbReference>
<evidence type="ECO:0000313" key="4">
    <source>
        <dbReference type="Proteomes" id="UP000054632"/>
    </source>
</evidence>
<dbReference type="EMBL" id="JYDV01000049">
    <property type="protein sequence ID" value="KRZ38189.1"/>
    <property type="molecule type" value="Genomic_DNA"/>
</dbReference>
<dbReference type="EMBL" id="JYDR01000011">
    <property type="protein sequence ID" value="KRY76550.1"/>
    <property type="molecule type" value="Genomic_DNA"/>
</dbReference>
<dbReference type="Proteomes" id="UP000054826">
    <property type="component" value="Unassembled WGS sequence"/>
</dbReference>
<evidence type="ECO:0000313" key="5">
    <source>
        <dbReference type="Proteomes" id="UP000054805"/>
    </source>
</evidence>
<reference evidence="4 5" key="1">
    <citation type="submission" date="2015-01" db="EMBL/GenBank/DDBJ databases">
        <title>Evolution of Trichinella species and genotypes.</title>
        <authorList>
            <person name="Korhonen P.K."/>
            <person name="Edoardo P."/>
            <person name="Giuseppe L.R."/>
            <person name="Gasser R.B."/>
        </authorList>
    </citation>
    <scope>NUCLEOTIDE SEQUENCE [LARGE SCALE GENOMIC DNA]</scope>
    <source>
        <strain evidence="1">ISS13</strain>
        <strain evidence="3">ISS176</strain>
        <strain evidence="2">ISS588</strain>
    </source>
</reference>
<keyword evidence="5" id="KW-1185">Reference proteome</keyword>
<organism evidence="1 4">
    <name type="scientific">Trichinella pseudospiralis</name>
    <name type="common">Parasitic roundworm</name>
    <dbReference type="NCBI Taxonomy" id="6337"/>
    <lineage>
        <taxon>Eukaryota</taxon>
        <taxon>Metazoa</taxon>
        <taxon>Ecdysozoa</taxon>
        <taxon>Nematoda</taxon>
        <taxon>Enoplea</taxon>
        <taxon>Dorylaimia</taxon>
        <taxon>Trichinellida</taxon>
        <taxon>Trichinellidae</taxon>
        <taxon>Trichinella</taxon>
    </lineage>
</organism>
<dbReference type="Proteomes" id="UP000054632">
    <property type="component" value="Unassembled WGS sequence"/>
</dbReference>
<accession>A0A0V1ERW7</accession>
<evidence type="ECO:0000313" key="2">
    <source>
        <dbReference type="EMBL" id="KRZ31623.1"/>
    </source>
</evidence>
<evidence type="ECO:0000313" key="3">
    <source>
        <dbReference type="EMBL" id="KRZ38189.1"/>
    </source>
</evidence>
<comment type="caution">
    <text evidence="1">The sequence shown here is derived from an EMBL/GenBank/DDBJ whole genome shotgun (WGS) entry which is preliminary data.</text>
</comment>
<gene>
    <name evidence="1" type="ORF">T4A_827</name>
    <name evidence="2" type="ORF">T4B_5855</name>
    <name evidence="3" type="ORF">T4C_10312</name>
</gene>
<evidence type="ECO:0000313" key="1">
    <source>
        <dbReference type="EMBL" id="KRY76550.1"/>
    </source>
</evidence>
<dbReference type="Proteomes" id="UP000054805">
    <property type="component" value="Unassembled WGS sequence"/>
</dbReference>
<dbReference type="AlphaFoldDB" id="A0A0V1ERW7"/>
<protein>
    <submittedName>
        <fullName evidence="1">Uncharacterized protein</fullName>
    </submittedName>
</protein>
<sequence>MRSRQQEKIYHVDIIFASIFHFEFNSVTQFENTPFSKTCSNKTAAVIKPLYLVKRLDIFFGKLSKCFILKNLQQSNISHD</sequence>
<proteinExistence type="predicted"/>